<dbReference type="GO" id="GO:0030288">
    <property type="term" value="C:outer membrane-bounded periplasmic space"/>
    <property type="evidence" value="ECO:0007669"/>
    <property type="project" value="InterPro"/>
</dbReference>
<dbReference type="PANTHER" id="PTHR33376:SF7">
    <property type="entry name" value="C4-DICARBOXYLATE-BINDING PROTEIN DCTB"/>
    <property type="match status" value="1"/>
</dbReference>
<name>A0A6N6JA82_9RHOB</name>
<dbReference type="Gene3D" id="3.40.190.170">
    <property type="entry name" value="Bacterial extracellular solute-binding protein, family 7"/>
    <property type="match status" value="1"/>
</dbReference>
<proteinExistence type="inferred from homology"/>
<dbReference type="OrthoDB" id="8673861at2"/>
<evidence type="ECO:0000313" key="7">
    <source>
        <dbReference type="EMBL" id="GFE62934.1"/>
    </source>
</evidence>
<dbReference type="GO" id="GO:0055085">
    <property type="term" value="P:transmembrane transport"/>
    <property type="evidence" value="ECO:0007669"/>
    <property type="project" value="InterPro"/>
</dbReference>
<dbReference type="PANTHER" id="PTHR33376">
    <property type="match status" value="1"/>
</dbReference>
<comment type="subcellular location">
    <subcellularLocation>
        <location evidence="1">Periplasm</location>
    </subcellularLocation>
</comment>
<protein>
    <submittedName>
        <fullName evidence="7">C4-dicarboxylate ABC transporter</fullName>
    </submittedName>
</protein>
<dbReference type="EMBL" id="BLJE01000001">
    <property type="protein sequence ID" value="GFE62934.1"/>
    <property type="molecule type" value="Genomic_DNA"/>
</dbReference>
<keyword evidence="8" id="KW-1185">Reference proteome</keyword>
<dbReference type="InterPro" id="IPR038404">
    <property type="entry name" value="TRAP_DctP_sf"/>
</dbReference>
<dbReference type="InterPro" id="IPR004682">
    <property type="entry name" value="TRAP_DctP"/>
</dbReference>
<accession>A0A6N6JA82</accession>
<evidence type="ECO:0000256" key="1">
    <source>
        <dbReference type="ARBA" id="ARBA00004418"/>
    </source>
</evidence>
<dbReference type="InterPro" id="IPR018389">
    <property type="entry name" value="DctP_fam"/>
</dbReference>
<comment type="caution">
    <text evidence="7">The sequence shown here is derived from an EMBL/GenBank/DDBJ whole genome shotgun (WGS) entry which is preliminary data.</text>
</comment>
<gene>
    <name evidence="7" type="ORF">KIN_00080</name>
</gene>
<evidence type="ECO:0000256" key="5">
    <source>
        <dbReference type="ARBA" id="ARBA00022764"/>
    </source>
</evidence>
<evidence type="ECO:0000256" key="2">
    <source>
        <dbReference type="ARBA" id="ARBA00009023"/>
    </source>
</evidence>
<keyword evidence="4 6" id="KW-0732">Signal</keyword>
<reference evidence="7 8" key="1">
    <citation type="submission" date="2019-12" db="EMBL/GenBank/DDBJ databases">
        <title>Litoreibacter badius sp. nov., a novel bacteriochlorophyll a-containing bacterium in the genus Litoreibacter.</title>
        <authorList>
            <person name="Kanamuro M."/>
            <person name="Takabe Y."/>
            <person name="Mori K."/>
            <person name="Takaichi S."/>
            <person name="Hanada S."/>
        </authorList>
    </citation>
    <scope>NUCLEOTIDE SEQUENCE [LARGE SCALE GENOMIC DNA]</scope>
    <source>
        <strain evidence="7 8">K6</strain>
    </source>
</reference>
<evidence type="ECO:0000313" key="8">
    <source>
        <dbReference type="Proteomes" id="UP000436822"/>
    </source>
</evidence>
<dbReference type="AlphaFoldDB" id="A0A6N6JA82"/>
<dbReference type="Proteomes" id="UP000436822">
    <property type="component" value="Unassembled WGS sequence"/>
</dbReference>
<feature type="signal peptide" evidence="6">
    <location>
        <begin position="1"/>
        <end position="21"/>
    </location>
</feature>
<keyword evidence="3" id="KW-0813">Transport</keyword>
<evidence type="ECO:0000256" key="6">
    <source>
        <dbReference type="SAM" id="SignalP"/>
    </source>
</evidence>
<feature type="chain" id="PRO_5027067440" evidence="6">
    <location>
        <begin position="22"/>
        <end position="341"/>
    </location>
</feature>
<comment type="similarity">
    <text evidence="2">Belongs to the bacterial solute-binding protein 7 family.</text>
</comment>
<dbReference type="NCBIfam" id="NF037995">
    <property type="entry name" value="TRAP_S1"/>
    <property type="match status" value="1"/>
</dbReference>
<dbReference type="Pfam" id="PF03480">
    <property type="entry name" value="DctP"/>
    <property type="match status" value="1"/>
</dbReference>
<organism evidence="7 8">
    <name type="scientific">Litoreibacter roseus</name>
    <dbReference type="NCBI Taxonomy" id="2601869"/>
    <lineage>
        <taxon>Bacteria</taxon>
        <taxon>Pseudomonadati</taxon>
        <taxon>Pseudomonadota</taxon>
        <taxon>Alphaproteobacteria</taxon>
        <taxon>Rhodobacterales</taxon>
        <taxon>Roseobacteraceae</taxon>
        <taxon>Litoreibacter</taxon>
    </lineage>
</organism>
<keyword evidence="5" id="KW-0574">Periplasm</keyword>
<evidence type="ECO:0000256" key="4">
    <source>
        <dbReference type="ARBA" id="ARBA00022729"/>
    </source>
</evidence>
<evidence type="ECO:0000256" key="3">
    <source>
        <dbReference type="ARBA" id="ARBA00022448"/>
    </source>
</evidence>
<dbReference type="RefSeq" id="WP_159803928.1">
    <property type="nucleotide sequence ID" value="NZ_BLJE01000001.1"/>
</dbReference>
<dbReference type="PIRSF" id="PIRSF006470">
    <property type="entry name" value="DctB"/>
    <property type="match status" value="1"/>
</dbReference>
<sequence length="341" mass="37068">MKTLTKFLTIAAMALPLPALADPTACDPGEEVLKFSVVTALKGHPKGEAALAYAAVINSELDGRYCVEVYGKSDLYPDDDTLFTALREGDAHFAMPAFAKTSSFSAKADIFNLPFLFDGPLHVLEFLQSDTIDQIGDDFVDDGFAVLGYASNGMRQFSATVPMRSPGDAEGMSFRVSSGSPITAAVLNIMGVTPVKLKFADVYDNLDNGTVQGQENTYANIEKMGFYEVQAAVTETNHTYIGYPMIASLSFLDSLDAETRSVFVNSAKLVLHERNRFAFELNQLSRQNILDDDGIIIRLSDGELQEWRDAFAPVLTEFKSSIGDEFVDAAIAINAAADPFN</sequence>